<dbReference type="OrthoDB" id="2329501at2"/>
<keyword evidence="2" id="KW-0732">Signal</keyword>
<sequence precursor="true">MNFLGKTAILGLSVTCLGAFSGTQTAQASTKVQYKNLKATQYTVVKGSKGYLYKDATLKHKLHSVKNYSKVKFVVSKEAIMRKANGKKAVYYRVKSGKVTGWIWNGYLAKVSVKKPTRTQNTVQQQQITNLQQQVNDLKNQLTSHFTTSNSTSTSSDNSALQGQINTLQDQLKNLQNRTSVSNSGNDSNKDALSNPWSGTSGNYYVFSTSPSFSIYKDNQVANDLANNKGIDLSRVATNYKVTDYTIKLYADNRINNMYPCEYNGTKGYVSASDVTLINVDDATPQAFQIGYASLGGITYQSNVAPTDSKLGASISSDGADWQQYNHDGYTDYELQDGKWVKEGTKAWGSTGISWEDN</sequence>
<dbReference type="Proteomes" id="UP000198414">
    <property type="component" value="Unassembled WGS sequence"/>
</dbReference>
<dbReference type="EMBL" id="BCMI01000016">
    <property type="protein sequence ID" value="GAX06360.1"/>
    <property type="molecule type" value="Genomic_DNA"/>
</dbReference>
<proteinExistence type="predicted"/>
<reference evidence="3 4" key="1">
    <citation type="submission" date="2015-11" db="EMBL/GenBank/DDBJ databases">
        <title>Draft genome sequences of new species of the genus Lactobacillus isolated from orchardgrass silage.</title>
        <authorList>
            <person name="Tohno M."/>
            <person name="Tanizawa Y."/>
            <person name="Arita M."/>
        </authorList>
    </citation>
    <scope>NUCLEOTIDE SEQUENCE [LARGE SCALE GENOMIC DNA]</scope>
    <source>
        <strain evidence="3 4">IWT25</strain>
    </source>
</reference>
<evidence type="ECO:0000256" key="1">
    <source>
        <dbReference type="SAM" id="Coils"/>
    </source>
</evidence>
<feature type="chain" id="PRO_5012057490" description="Surface layer protein A domain-containing protein" evidence="2">
    <location>
        <begin position="29"/>
        <end position="358"/>
    </location>
</feature>
<feature type="coiled-coil region" evidence="1">
    <location>
        <begin position="121"/>
        <end position="178"/>
    </location>
</feature>
<name>A0A1Z5IX38_9LACO</name>
<evidence type="ECO:0008006" key="5">
    <source>
        <dbReference type="Google" id="ProtNLM"/>
    </source>
</evidence>
<dbReference type="RefSeq" id="WP_089121404.1">
    <property type="nucleotide sequence ID" value="NZ_BCMI01000016.1"/>
</dbReference>
<comment type="caution">
    <text evidence="3">The sequence shown here is derived from an EMBL/GenBank/DDBJ whole genome shotgun (WGS) entry which is preliminary data.</text>
</comment>
<feature type="signal peptide" evidence="2">
    <location>
        <begin position="1"/>
        <end position="28"/>
    </location>
</feature>
<protein>
    <recommendedName>
        <fullName evidence="5">Surface layer protein A domain-containing protein</fullName>
    </recommendedName>
</protein>
<keyword evidence="1" id="KW-0175">Coiled coil</keyword>
<accession>A0A1Z5IX38</accession>
<evidence type="ECO:0000256" key="2">
    <source>
        <dbReference type="SAM" id="SignalP"/>
    </source>
</evidence>
<evidence type="ECO:0000313" key="4">
    <source>
        <dbReference type="Proteomes" id="UP000198414"/>
    </source>
</evidence>
<evidence type="ECO:0000313" key="3">
    <source>
        <dbReference type="EMBL" id="GAX06360.1"/>
    </source>
</evidence>
<dbReference type="AlphaFoldDB" id="A0A1Z5IX38"/>
<organism evidence="3 4">
    <name type="scientific">Secundilactobacillus pentosiphilus</name>
    <dbReference type="NCBI Taxonomy" id="1714682"/>
    <lineage>
        <taxon>Bacteria</taxon>
        <taxon>Bacillati</taxon>
        <taxon>Bacillota</taxon>
        <taxon>Bacilli</taxon>
        <taxon>Lactobacillales</taxon>
        <taxon>Lactobacillaceae</taxon>
        <taxon>Secundilactobacillus</taxon>
    </lineage>
</organism>
<gene>
    <name evidence="3" type="ORF">IWT25_01704</name>
</gene>